<dbReference type="EMBL" id="JAWJZY010000002">
    <property type="protein sequence ID" value="MEE8658801.1"/>
    <property type="molecule type" value="Genomic_DNA"/>
</dbReference>
<name>A0ABU7U393_9PROT</name>
<evidence type="ECO:0000313" key="1">
    <source>
        <dbReference type="EMBL" id="MEE8658801.1"/>
    </source>
</evidence>
<evidence type="ECO:0000313" key="2">
    <source>
        <dbReference type="Proteomes" id="UP001312908"/>
    </source>
</evidence>
<gene>
    <name evidence="1" type="ORF">DOFOFD_07230</name>
</gene>
<protein>
    <submittedName>
        <fullName evidence="1">Uncharacterized protein</fullName>
    </submittedName>
</protein>
<keyword evidence="2" id="KW-1185">Reference proteome</keyword>
<sequence length="135" mass="15263">MRHHARFAGDEAAYSVAPFPRFLRFLGVELIQTFARMCVEHGETRILAFEMRQKVNQKGMFDDVGEISGVKCVAVIHAQALRKFVASVTLCLRRWAETMEDRIMAWRVTDGNFPPVRGCQARRDGSRQGYGADAA</sequence>
<accession>A0ABU7U393</accession>
<organism evidence="1 2">
    <name type="scientific">Sorlinia euscelidii</name>
    <dbReference type="NCBI Taxonomy" id="3081148"/>
    <lineage>
        <taxon>Bacteria</taxon>
        <taxon>Pseudomonadati</taxon>
        <taxon>Pseudomonadota</taxon>
        <taxon>Alphaproteobacteria</taxon>
        <taxon>Acetobacterales</taxon>
        <taxon>Acetobacteraceae</taxon>
        <taxon>Sorlinia</taxon>
    </lineage>
</organism>
<dbReference type="Proteomes" id="UP001312908">
    <property type="component" value="Unassembled WGS sequence"/>
</dbReference>
<reference evidence="1 2" key="1">
    <citation type="submission" date="2023-10" db="EMBL/GenBank/DDBJ databases">
        <title>Sorlinia euscelidii gen. nov., sp. nov., an acetic acid bacteria isolated from the gut of Euscelidius variegatus emitter.</title>
        <authorList>
            <person name="Michoud G."/>
            <person name="Marasco R."/>
            <person name="Seferji K."/>
            <person name="Gonella E."/>
            <person name="Garuglieri E."/>
            <person name="Alma A."/>
            <person name="Mapelli F."/>
            <person name="Borin S."/>
            <person name="Daffonchio D."/>
            <person name="Crotti E."/>
        </authorList>
    </citation>
    <scope>NUCLEOTIDE SEQUENCE [LARGE SCALE GENOMIC DNA]</scope>
    <source>
        <strain evidence="1 2">EV16P</strain>
    </source>
</reference>
<proteinExistence type="predicted"/>
<comment type="caution">
    <text evidence="1">The sequence shown here is derived from an EMBL/GenBank/DDBJ whole genome shotgun (WGS) entry which is preliminary data.</text>
</comment>